<keyword evidence="2 4" id="KW-0450">Lipoyl</keyword>
<dbReference type="CDD" id="cd06848">
    <property type="entry name" value="GCS_H"/>
    <property type="match status" value="1"/>
</dbReference>
<dbReference type="HAMAP" id="MF_00272">
    <property type="entry name" value="GcvH"/>
    <property type="match status" value="1"/>
</dbReference>
<dbReference type="InterPro" id="IPR011053">
    <property type="entry name" value="Single_hybrid_motif"/>
</dbReference>
<comment type="cofactor">
    <cofactor evidence="5">
        <name>(R)-lipoate</name>
        <dbReference type="ChEBI" id="CHEBI:83088"/>
    </cofactor>
    <text evidence="5">Binds 1 lipoyl cofactor covalently.</text>
</comment>
<dbReference type="SUPFAM" id="SSF51230">
    <property type="entry name" value="Single hybrid motif"/>
    <property type="match status" value="1"/>
</dbReference>
<proteinExistence type="inferred from homology"/>
<dbReference type="EMBL" id="CP115611">
    <property type="protein sequence ID" value="WBW71136.1"/>
    <property type="molecule type" value="Genomic_DNA"/>
</dbReference>
<comment type="similarity">
    <text evidence="1 5">Belongs to the GcvH family.</text>
</comment>
<dbReference type="Pfam" id="PF01597">
    <property type="entry name" value="GCV_H"/>
    <property type="match status" value="1"/>
</dbReference>
<dbReference type="InterPro" id="IPR002930">
    <property type="entry name" value="GCV_H"/>
</dbReference>
<dbReference type="GO" id="GO:0005739">
    <property type="term" value="C:mitochondrion"/>
    <property type="evidence" value="ECO:0007669"/>
    <property type="project" value="UniProtKB-SubCell"/>
</dbReference>
<comment type="function">
    <text evidence="5">The H protein shuttles the methylamine group of glycine from the P protein to the T protein.</text>
</comment>
<evidence type="ECO:0000259" key="6">
    <source>
        <dbReference type="PROSITE" id="PS50968"/>
    </source>
</evidence>
<evidence type="ECO:0000313" key="7">
    <source>
        <dbReference type="EMBL" id="WBW71136.1"/>
    </source>
</evidence>
<comment type="subunit">
    <text evidence="5">The glycine cleavage system is composed of four proteins: P, T, L and H.</text>
</comment>
<evidence type="ECO:0000256" key="5">
    <source>
        <dbReference type="RuleBase" id="RU364055"/>
    </source>
</evidence>
<dbReference type="InterPro" id="IPR000089">
    <property type="entry name" value="Biotin_lipoyl"/>
</dbReference>
<dbReference type="Gene3D" id="2.40.50.100">
    <property type="match status" value="1"/>
</dbReference>
<dbReference type="InterPro" id="IPR017453">
    <property type="entry name" value="GCV_H_sub"/>
</dbReference>
<dbReference type="Proteomes" id="UP001212411">
    <property type="component" value="Chromosome 1"/>
</dbReference>
<dbReference type="RefSeq" id="XP_056035379.1">
    <property type="nucleotide sequence ID" value="XM_056180013.1"/>
</dbReference>
<protein>
    <recommendedName>
        <fullName evidence="5">Glycine cleavage system H protein</fullName>
    </recommendedName>
</protein>
<dbReference type="InterPro" id="IPR033753">
    <property type="entry name" value="GCV_H/Fam206"/>
</dbReference>
<dbReference type="NCBIfam" id="TIGR00527">
    <property type="entry name" value="gcvH"/>
    <property type="match status" value="1"/>
</dbReference>
<dbReference type="GeneID" id="80874702"/>
<evidence type="ECO:0000256" key="1">
    <source>
        <dbReference type="ARBA" id="ARBA00009249"/>
    </source>
</evidence>
<dbReference type="PANTHER" id="PTHR11715">
    <property type="entry name" value="GLYCINE CLEAVAGE SYSTEM H PROTEIN"/>
    <property type="match status" value="1"/>
</dbReference>
<dbReference type="PROSITE" id="PS50968">
    <property type="entry name" value="BIOTINYL_LIPOYL"/>
    <property type="match status" value="1"/>
</dbReference>
<evidence type="ECO:0000313" key="8">
    <source>
        <dbReference type="Proteomes" id="UP001212411"/>
    </source>
</evidence>
<dbReference type="GO" id="GO:0019464">
    <property type="term" value="P:glycine decarboxylation via glycine cleavage system"/>
    <property type="evidence" value="ECO:0007669"/>
    <property type="project" value="UniProtKB-UniRule"/>
</dbReference>
<keyword evidence="3 5" id="KW-0809">Transit peptide</keyword>
<evidence type="ECO:0000256" key="4">
    <source>
        <dbReference type="PIRSR" id="PIRSR617453-50"/>
    </source>
</evidence>
<sequence length="177" mass="19036">MLASRVCRSGLGSLRSALSLKSASPFLVRSSPSAVARSFNAFQWRAANFYSTKRFTKQHEYVQVDGEMGTVGISKYAAHAVGEVVYVELPEQGSSVKAGDGIGSVESVKSASDVYSPVTGEITEINKSLTDTPQTAGESPEDDGWLCKVKLSSPEELEGLLTKEAYDEYCNEVDATH</sequence>
<dbReference type="PANTHER" id="PTHR11715:SF3">
    <property type="entry name" value="GLYCINE CLEAVAGE SYSTEM H PROTEIN-RELATED"/>
    <property type="match status" value="1"/>
</dbReference>
<dbReference type="InterPro" id="IPR003016">
    <property type="entry name" value="2-oxoA_DH_lipoyl-BS"/>
</dbReference>
<comment type="subcellular location">
    <subcellularLocation>
        <location evidence="5">Mitochondrion</location>
    </subcellularLocation>
</comment>
<keyword evidence="5" id="KW-0496">Mitochondrion</keyword>
<feature type="domain" description="Lipoyl-binding" evidence="6">
    <location>
        <begin position="68"/>
        <end position="150"/>
    </location>
</feature>
<reference evidence="7 8" key="1">
    <citation type="journal article" date="2023" name="G3 (Bethesda)">
        <title>A high-quality reference genome for the fission yeast Schizosaccharomyces osmophilus.</title>
        <authorList>
            <person name="Jia G.S."/>
            <person name="Zhang W.C."/>
            <person name="Liang Y."/>
            <person name="Liu X.H."/>
            <person name="Rhind N."/>
            <person name="Pidoux A."/>
            <person name="Brysch-Herzberg M."/>
            <person name="Du L.L."/>
        </authorList>
    </citation>
    <scope>NUCLEOTIDE SEQUENCE [LARGE SCALE GENOMIC DNA]</scope>
    <source>
        <strain evidence="7 8">CBS 15793</strain>
    </source>
</reference>
<dbReference type="AlphaFoldDB" id="A0AAE9W971"/>
<dbReference type="PROSITE" id="PS00189">
    <property type="entry name" value="LIPOYL"/>
    <property type="match status" value="1"/>
</dbReference>
<name>A0AAE9W971_9SCHI</name>
<accession>A0AAE9W971</accession>
<dbReference type="KEGG" id="som:SOMG_01220"/>
<organism evidence="7 8">
    <name type="scientific">Schizosaccharomyces osmophilus</name>
    <dbReference type="NCBI Taxonomy" id="2545709"/>
    <lineage>
        <taxon>Eukaryota</taxon>
        <taxon>Fungi</taxon>
        <taxon>Dikarya</taxon>
        <taxon>Ascomycota</taxon>
        <taxon>Taphrinomycotina</taxon>
        <taxon>Schizosaccharomycetes</taxon>
        <taxon>Schizosaccharomycetales</taxon>
        <taxon>Schizosaccharomycetaceae</taxon>
        <taxon>Schizosaccharomyces</taxon>
    </lineage>
</organism>
<evidence type="ECO:0000256" key="3">
    <source>
        <dbReference type="ARBA" id="ARBA00022946"/>
    </source>
</evidence>
<dbReference type="NCBIfam" id="NF002270">
    <property type="entry name" value="PRK01202.1"/>
    <property type="match status" value="1"/>
</dbReference>
<dbReference type="GO" id="GO:0005960">
    <property type="term" value="C:glycine cleavage complex"/>
    <property type="evidence" value="ECO:0007669"/>
    <property type="project" value="UniProtKB-UniRule"/>
</dbReference>
<evidence type="ECO:0000256" key="2">
    <source>
        <dbReference type="ARBA" id="ARBA00022823"/>
    </source>
</evidence>
<feature type="modified residue" description="N6-lipoyllysine" evidence="4">
    <location>
        <position position="109"/>
    </location>
</feature>
<keyword evidence="8" id="KW-1185">Reference proteome</keyword>
<gene>
    <name evidence="7" type="primary">gcv3</name>
    <name evidence="7" type="ORF">SOMG_01220</name>
</gene>
<dbReference type="GO" id="GO:0009249">
    <property type="term" value="P:protein lipoylation"/>
    <property type="evidence" value="ECO:0007669"/>
    <property type="project" value="TreeGrafter"/>
</dbReference>